<dbReference type="PIRSF" id="PIRSF500133">
    <property type="entry name" value="UDPglc_DH_euk"/>
    <property type="match status" value="1"/>
</dbReference>
<feature type="binding site" evidence="8">
    <location>
        <position position="172"/>
    </location>
    <ligand>
        <name>NAD(+)</name>
        <dbReference type="ChEBI" id="CHEBI:57540"/>
    </ligand>
</feature>
<evidence type="ECO:0000256" key="1">
    <source>
        <dbReference type="ARBA" id="ARBA00003623"/>
    </source>
</evidence>
<dbReference type="Pfam" id="PF03721">
    <property type="entry name" value="UDPG_MGDP_dh_N"/>
    <property type="match status" value="1"/>
</dbReference>
<evidence type="ECO:0000313" key="11">
    <source>
        <dbReference type="Proteomes" id="UP000636709"/>
    </source>
</evidence>
<proteinExistence type="inferred from homology"/>
<feature type="domain" description="UDP-glucose/GDP-mannose dehydrogenase C-terminal" evidence="9">
    <location>
        <begin position="340"/>
        <end position="444"/>
    </location>
</feature>
<dbReference type="UniPathway" id="UPA00038">
    <property type="reaction ID" value="UER00491"/>
</dbReference>
<evidence type="ECO:0000256" key="4">
    <source>
        <dbReference type="ARBA" id="ARBA00012954"/>
    </source>
</evidence>
<reference evidence="10" key="1">
    <citation type="submission" date="2020-07" db="EMBL/GenBank/DDBJ databases">
        <title>Genome sequence and genetic diversity analysis of an under-domesticated orphan crop, white fonio (Digitaria exilis).</title>
        <authorList>
            <person name="Bennetzen J.L."/>
            <person name="Chen S."/>
            <person name="Ma X."/>
            <person name="Wang X."/>
            <person name="Yssel A.E.J."/>
            <person name="Chaluvadi S.R."/>
            <person name="Johnson M."/>
            <person name="Gangashetty P."/>
            <person name="Hamidou F."/>
            <person name="Sanogo M.D."/>
            <person name="Zwaenepoel A."/>
            <person name="Wallace J."/>
            <person name="Van De Peer Y."/>
            <person name="Van Deynze A."/>
        </authorList>
    </citation>
    <scope>NUCLEOTIDE SEQUENCE</scope>
    <source>
        <tissue evidence="10">Leaves</tissue>
    </source>
</reference>
<keyword evidence="5 7" id="KW-0560">Oxidoreductase</keyword>
<dbReference type="FunFam" id="3.40.50.720:FF:000032">
    <property type="entry name" value="UDP-glucose 6-dehydrogenase"/>
    <property type="match status" value="1"/>
</dbReference>
<evidence type="ECO:0000256" key="3">
    <source>
        <dbReference type="ARBA" id="ARBA00006601"/>
    </source>
</evidence>
<dbReference type="Pfam" id="PF03720">
    <property type="entry name" value="UDPG_MGDP_dh_C"/>
    <property type="match status" value="1"/>
</dbReference>
<sequence>MVKKICCIGAGYVGGPAMAVMALKCPSIEVAVVDVSRPRIDAWNSDRLPVHEPGLDAVVRACRGRNLSFSSDVDRHVADADIVFVSVNTPTKSRGLGAGLAADLAYWESAARMVAAASRSATTTGKSKIIVEKSSVPVRTAEAMERILLAHGGGEGDDAAFHVVSNPEFFSEGTAMRDLLCPDRVLIGGRDRDAVRALVDVYAHWVPEDKIVTTTSLCSAELSKLAANAFLAQRVTSANAISALCEAVGADVSDVSRAVGMDHRVGGGVGGAFLNAGVGFGGPGFHRDVLRLAYACDCNGLPEAAEYWRQVVAMNEYQKSRFVRRVVSSMFGTVAGKKVAVLGFAFKKGVADTRDSPAIDVCRGLVGDRAHVSVYDPAVSEKQILRDTAAKVCVARDAYEAAEGAHGLCVLTEWDEFRTLDYQRIFDGMQRPAFVFDGRNVVDVGKLREIGFVVYSVGKPLDPWLKGLPAVA</sequence>
<dbReference type="Pfam" id="PF00984">
    <property type="entry name" value="UDPG_MGDP_dh"/>
    <property type="match status" value="1"/>
</dbReference>
<dbReference type="GO" id="GO:0006065">
    <property type="term" value="P:UDP-glucuronate biosynthetic process"/>
    <property type="evidence" value="ECO:0007669"/>
    <property type="project" value="UniProtKB-UniPathway"/>
</dbReference>
<dbReference type="PIRSF" id="PIRSF000124">
    <property type="entry name" value="UDPglc_GDPman_dh"/>
    <property type="match status" value="1"/>
</dbReference>
<dbReference type="GO" id="GO:0005634">
    <property type="term" value="C:nucleus"/>
    <property type="evidence" value="ECO:0007669"/>
    <property type="project" value="TreeGrafter"/>
</dbReference>
<dbReference type="InterPro" id="IPR017476">
    <property type="entry name" value="UDP-Glc/GDP-Man"/>
</dbReference>
<dbReference type="EC" id="1.1.1.22" evidence="4 7"/>
<dbReference type="GO" id="GO:0003979">
    <property type="term" value="F:UDP-glucose 6-dehydrogenase activity"/>
    <property type="evidence" value="ECO:0007669"/>
    <property type="project" value="UniProtKB-EC"/>
</dbReference>
<accession>A0A835BJC3</accession>
<dbReference type="InterPro" id="IPR014027">
    <property type="entry name" value="UDP-Glc/GDP-Man_DH_C"/>
</dbReference>
<dbReference type="PANTHER" id="PTHR11374:SF44">
    <property type="entry name" value="UDP-GLUCOSE 6-DEHYDROGENASE 2"/>
    <property type="match status" value="1"/>
</dbReference>
<evidence type="ECO:0000256" key="2">
    <source>
        <dbReference type="ARBA" id="ARBA00004701"/>
    </source>
</evidence>
<evidence type="ECO:0000256" key="8">
    <source>
        <dbReference type="PIRSR" id="PIRSR500133-3"/>
    </source>
</evidence>
<keyword evidence="11" id="KW-1185">Reference proteome</keyword>
<dbReference type="GO" id="GO:0051287">
    <property type="term" value="F:NAD binding"/>
    <property type="evidence" value="ECO:0007669"/>
    <property type="project" value="InterPro"/>
</dbReference>
<dbReference type="SUPFAM" id="SSF51735">
    <property type="entry name" value="NAD(P)-binding Rossmann-fold domains"/>
    <property type="match status" value="1"/>
</dbReference>
<dbReference type="NCBIfam" id="TIGR03026">
    <property type="entry name" value="NDP-sugDHase"/>
    <property type="match status" value="1"/>
</dbReference>
<dbReference type="FunFam" id="3.40.50.720:FF:000114">
    <property type="entry name" value="UDP-glucose 6-dehydrogenase"/>
    <property type="match status" value="1"/>
</dbReference>
<comment type="similarity">
    <text evidence="3 7">Belongs to the UDP-glucose/GDP-mannose dehydrogenase family.</text>
</comment>
<keyword evidence="6 7" id="KW-0520">NAD</keyword>
<comment type="pathway">
    <text evidence="2">Nucleotide-sugar biosynthesis; UDP-alpha-D-glucuronate biosynthesis; UDP-alpha-D-glucuronate from UDP-alpha-D-glucose: step 1/1.</text>
</comment>
<dbReference type="InterPro" id="IPR028356">
    <property type="entry name" value="UDPglc_DH_euk"/>
</dbReference>
<dbReference type="SUPFAM" id="SSF48179">
    <property type="entry name" value="6-phosphogluconate dehydrogenase C-terminal domain-like"/>
    <property type="match status" value="1"/>
</dbReference>
<comment type="caution">
    <text evidence="10">The sequence shown here is derived from an EMBL/GenBank/DDBJ whole genome shotgun (WGS) entry which is preliminary data.</text>
</comment>
<evidence type="ECO:0000256" key="6">
    <source>
        <dbReference type="ARBA" id="ARBA00023027"/>
    </source>
</evidence>
<dbReference type="AlphaFoldDB" id="A0A835BJC3"/>
<dbReference type="Gene3D" id="1.20.5.100">
    <property type="entry name" value="Cytochrome c1, transmembrane anchor, C-terminal"/>
    <property type="match status" value="1"/>
</dbReference>
<dbReference type="InterPro" id="IPR014026">
    <property type="entry name" value="UDP-Glc/GDP-Man_DH_dimer"/>
</dbReference>
<dbReference type="GO" id="GO:0006024">
    <property type="term" value="P:glycosaminoglycan biosynthetic process"/>
    <property type="evidence" value="ECO:0007669"/>
    <property type="project" value="TreeGrafter"/>
</dbReference>
<feature type="binding site" evidence="8">
    <location>
        <begin position="9"/>
        <end position="14"/>
    </location>
    <ligand>
        <name>NAD(+)</name>
        <dbReference type="ChEBI" id="CHEBI:57540"/>
    </ligand>
</feature>
<comment type="catalytic activity">
    <reaction evidence="7">
        <text>UDP-alpha-D-glucose + 2 NAD(+) + H2O = UDP-alpha-D-glucuronate + 2 NADH + 3 H(+)</text>
        <dbReference type="Rhea" id="RHEA:23596"/>
        <dbReference type="ChEBI" id="CHEBI:15377"/>
        <dbReference type="ChEBI" id="CHEBI:15378"/>
        <dbReference type="ChEBI" id="CHEBI:57540"/>
        <dbReference type="ChEBI" id="CHEBI:57945"/>
        <dbReference type="ChEBI" id="CHEBI:58052"/>
        <dbReference type="ChEBI" id="CHEBI:58885"/>
        <dbReference type="EC" id="1.1.1.22"/>
    </reaction>
</comment>
<protein>
    <recommendedName>
        <fullName evidence="4 7">UDP-glucose 6-dehydrogenase</fullName>
        <ecNumber evidence="4 7">1.1.1.22</ecNumber>
    </recommendedName>
</protein>
<dbReference type="InterPro" id="IPR008927">
    <property type="entry name" value="6-PGluconate_DH-like_C_sf"/>
</dbReference>
<dbReference type="PANTHER" id="PTHR11374">
    <property type="entry name" value="UDP-GLUCOSE DEHYDROGENASE/UDP-MANNAC DEHYDROGENASE"/>
    <property type="match status" value="1"/>
</dbReference>
<dbReference type="InterPro" id="IPR001732">
    <property type="entry name" value="UDP-Glc/GDP-Man_DH_N"/>
</dbReference>
<feature type="binding site" evidence="8">
    <location>
        <position position="34"/>
    </location>
    <ligand>
        <name>NAD(+)</name>
        <dbReference type="ChEBI" id="CHEBI:57540"/>
    </ligand>
</feature>
<dbReference type="InterPro" id="IPR036291">
    <property type="entry name" value="NAD(P)-bd_dom_sf"/>
</dbReference>
<evidence type="ECO:0000256" key="7">
    <source>
        <dbReference type="PIRNR" id="PIRNR000124"/>
    </source>
</evidence>
<dbReference type="Gene3D" id="3.40.50.720">
    <property type="entry name" value="NAD(P)-binding Rossmann-like Domain"/>
    <property type="match status" value="2"/>
</dbReference>
<dbReference type="OrthoDB" id="646545at2759"/>
<dbReference type="EMBL" id="JACEFO010001859">
    <property type="protein sequence ID" value="KAF8699009.1"/>
    <property type="molecule type" value="Genomic_DNA"/>
</dbReference>
<comment type="function">
    <text evidence="1">Involved in the biosynthesis of UDP-glucuronic acid (UDP-GlcA), providing nucleotide sugars for cell-wall polymers.</text>
</comment>
<organism evidence="10 11">
    <name type="scientific">Digitaria exilis</name>
    <dbReference type="NCBI Taxonomy" id="1010633"/>
    <lineage>
        <taxon>Eukaryota</taxon>
        <taxon>Viridiplantae</taxon>
        <taxon>Streptophyta</taxon>
        <taxon>Embryophyta</taxon>
        <taxon>Tracheophyta</taxon>
        <taxon>Spermatophyta</taxon>
        <taxon>Magnoliopsida</taxon>
        <taxon>Liliopsida</taxon>
        <taxon>Poales</taxon>
        <taxon>Poaceae</taxon>
        <taxon>PACMAD clade</taxon>
        <taxon>Panicoideae</taxon>
        <taxon>Panicodae</taxon>
        <taxon>Paniceae</taxon>
        <taxon>Anthephorinae</taxon>
        <taxon>Digitaria</taxon>
    </lineage>
</organism>
<feature type="binding site" evidence="8">
    <location>
        <begin position="87"/>
        <end position="91"/>
    </location>
    <ligand>
        <name>NAD(+)</name>
        <dbReference type="ChEBI" id="CHEBI:57540"/>
    </ligand>
</feature>
<evidence type="ECO:0000259" key="9">
    <source>
        <dbReference type="SMART" id="SM00984"/>
    </source>
</evidence>
<evidence type="ECO:0000256" key="5">
    <source>
        <dbReference type="ARBA" id="ARBA00023002"/>
    </source>
</evidence>
<feature type="binding site" evidence="8">
    <location>
        <position position="354"/>
    </location>
    <ligand>
        <name>NAD(+)</name>
        <dbReference type="ChEBI" id="CHEBI:57540"/>
    </ligand>
</feature>
<dbReference type="Proteomes" id="UP000636709">
    <property type="component" value="Unassembled WGS sequence"/>
</dbReference>
<dbReference type="SMART" id="SM00984">
    <property type="entry name" value="UDPG_MGDP_dh_C"/>
    <property type="match status" value="1"/>
</dbReference>
<name>A0A835BJC3_9POAL</name>
<gene>
    <name evidence="10" type="ORF">HU200_034841</name>
</gene>
<dbReference type="InterPro" id="IPR036220">
    <property type="entry name" value="UDP-Glc/GDP-Man_DH_C_sf"/>
</dbReference>
<feature type="binding site" evidence="8">
    <location>
        <position position="39"/>
    </location>
    <ligand>
        <name>NAD(+)</name>
        <dbReference type="ChEBI" id="CHEBI:57540"/>
    </ligand>
</feature>
<dbReference type="SUPFAM" id="SSF52413">
    <property type="entry name" value="UDP-glucose/GDP-mannose dehydrogenase C-terminal domain"/>
    <property type="match status" value="1"/>
</dbReference>
<evidence type="ECO:0000313" key="10">
    <source>
        <dbReference type="EMBL" id="KAF8699009.1"/>
    </source>
</evidence>